<keyword evidence="3" id="KW-1185">Reference proteome</keyword>
<evidence type="ECO:0000256" key="1">
    <source>
        <dbReference type="SAM" id="Phobius"/>
    </source>
</evidence>
<dbReference type="EMBL" id="JANCPR020000048">
    <property type="protein sequence ID" value="MDJ1136925.1"/>
    <property type="molecule type" value="Genomic_DNA"/>
</dbReference>
<sequence length="166" mass="17079">MDTSAVLSVPQPVLMGLVLLLGLLGTVVPGVPGPLVVWAGVFWWAVWDQSNAAWLLLTGVTGLLLVTAVARLFIPVHGYRGAETARRTLLVAGAAGTVGFVALPVIGVVPGFVGGIYGRERVRLGGHGAAVASTRAAMRAGGWRVLTDLAACLVATGAWFATVLWG</sequence>
<proteinExistence type="predicted"/>
<evidence type="ECO:0000313" key="3">
    <source>
        <dbReference type="Proteomes" id="UP001214441"/>
    </source>
</evidence>
<comment type="caution">
    <text evidence="2">The sequence shown here is derived from an EMBL/GenBank/DDBJ whole genome shotgun (WGS) entry which is preliminary data.</text>
</comment>
<accession>A0ABT7A6F2</accession>
<keyword evidence="1" id="KW-1133">Transmembrane helix</keyword>
<dbReference type="RefSeq" id="WP_274047446.1">
    <property type="nucleotide sequence ID" value="NZ_JANCPR020000048.1"/>
</dbReference>
<reference evidence="2 3" key="1">
    <citation type="submission" date="2023-05" db="EMBL/GenBank/DDBJ databases">
        <title>Streptantibioticus silvisoli sp. nov., acidotolerant actinomycetes 1 from pine litter.</title>
        <authorList>
            <person name="Swiecimska M."/>
            <person name="Golinska P."/>
            <person name="Sangal V."/>
            <person name="Wachnowicz B."/>
            <person name="Goodfellow M."/>
        </authorList>
    </citation>
    <scope>NUCLEOTIDE SEQUENCE [LARGE SCALE GENOMIC DNA]</scope>
    <source>
        <strain evidence="2 3">DSM 42109</strain>
    </source>
</reference>
<dbReference type="InterPro" id="IPR007403">
    <property type="entry name" value="DUF456"/>
</dbReference>
<name>A0ABT7A6F2_9ACTN</name>
<feature type="transmembrane region" description="Helical" evidence="1">
    <location>
        <begin position="12"/>
        <end position="45"/>
    </location>
</feature>
<protein>
    <submittedName>
        <fullName evidence="2">DUF456 domain-containing protein</fullName>
    </submittedName>
</protein>
<dbReference type="Pfam" id="PF04306">
    <property type="entry name" value="DUF456"/>
    <property type="match status" value="1"/>
</dbReference>
<gene>
    <name evidence="2" type="ORF">NMN56_034295</name>
</gene>
<feature type="transmembrane region" description="Helical" evidence="1">
    <location>
        <begin position="94"/>
        <end position="117"/>
    </location>
</feature>
<evidence type="ECO:0000313" key="2">
    <source>
        <dbReference type="EMBL" id="MDJ1136925.1"/>
    </source>
</evidence>
<feature type="transmembrane region" description="Helical" evidence="1">
    <location>
        <begin position="52"/>
        <end position="74"/>
    </location>
</feature>
<keyword evidence="1" id="KW-0812">Transmembrane</keyword>
<feature type="transmembrane region" description="Helical" evidence="1">
    <location>
        <begin position="145"/>
        <end position="165"/>
    </location>
</feature>
<organism evidence="2 3">
    <name type="scientific">Streptomyces iconiensis</name>
    <dbReference type="NCBI Taxonomy" id="1384038"/>
    <lineage>
        <taxon>Bacteria</taxon>
        <taxon>Bacillati</taxon>
        <taxon>Actinomycetota</taxon>
        <taxon>Actinomycetes</taxon>
        <taxon>Kitasatosporales</taxon>
        <taxon>Streptomycetaceae</taxon>
        <taxon>Streptomyces</taxon>
    </lineage>
</organism>
<dbReference type="Proteomes" id="UP001214441">
    <property type="component" value="Unassembled WGS sequence"/>
</dbReference>
<keyword evidence="1" id="KW-0472">Membrane</keyword>